<protein>
    <recommendedName>
        <fullName evidence="3">Transposase</fullName>
    </recommendedName>
</protein>
<dbReference type="SUPFAM" id="SSF53098">
    <property type="entry name" value="Ribonuclease H-like"/>
    <property type="match status" value="1"/>
</dbReference>
<gene>
    <name evidence="1" type="ORF">D9758_009592</name>
</gene>
<dbReference type="InterPro" id="IPR012337">
    <property type="entry name" value="RNaseH-like_sf"/>
</dbReference>
<accession>A0A8H5LMI6</accession>
<sequence>MPKLQVHGTNINLKNCWLSGLLRVINLLKKLNSPNSNIFWYIHITCPHNWTFPAVRLSRELDSHVSISLDAWTSPNGYAFVAIVVHYVMNNRKLEEILIDFKELIGEHSGNNMSEAVWDTLSSYGIQDKIMAFVMDNASNNNTMVNAFEQKCNKHGIIFSAQYS</sequence>
<organism evidence="1 2">
    <name type="scientific">Tetrapyrgos nigripes</name>
    <dbReference type="NCBI Taxonomy" id="182062"/>
    <lineage>
        <taxon>Eukaryota</taxon>
        <taxon>Fungi</taxon>
        <taxon>Dikarya</taxon>
        <taxon>Basidiomycota</taxon>
        <taxon>Agaricomycotina</taxon>
        <taxon>Agaricomycetes</taxon>
        <taxon>Agaricomycetidae</taxon>
        <taxon>Agaricales</taxon>
        <taxon>Marasmiineae</taxon>
        <taxon>Marasmiaceae</taxon>
        <taxon>Tetrapyrgos</taxon>
    </lineage>
</organism>
<comment type="caution">
    <text evidence="1">The sequence shown here is derived from an EMBL/GenBank/DDBJ whole genome shotgun (WGS) entry which is preliminary data.</text>
</comment>
<evidence type="ECO:0000313" key="1">
    <source>
        <dbReference type="EMBL" id="KAF5362633.1"/>
    </source>
</evidence>
<dbReference type="Proteomes" id="UP000559256">
    <property type="component" value="Unassembled WGS sequence"/>
</dbReference>
<reference evidence="1 2" key="1">
    <citation type="journal article" date="2020" name="ISME J.">
        <title>Uncovering the hidden diversity of litter-decomposition mechanisms in mushroom-forming fungi.</title>
        <authorList>
            <person name="Floudas D."/>
            <person name="Bentzer J."/>
            <person name="Ahren D."/>
            <person name="Johansson T."/>
            <person name="Persson P."/>
            <person name="Tunlid A."/>
        </authorList>
    </citation>
    <scope>NUCLEOTIDE SEQUENCE [LARGE SCALE GENOMIC DNA]</scope>
    <source>
        <strain evidence="1 2">CBS 291.85</strain>
    </source>
</reference>
<dbReference type="OrthoDB" id="3259198at2759"/>
<keyword evidence="2" id="KW-1185">Reference proteome</keyword>
<evidence type="ECO:0000313" key="2">
    <source>
        <dbReference type="Proteomes" id="UP000559256"/>
    </source>
</evidence>
<proteinExistence type="predicted"/>
<dbReference type="EMBL" id="JAACJM010000038">
    <property type="protein sequence ID" value="KAF5362633.1"/>
    <property type="molecule type" value="Genomic_DNA"/>
</dbReference>
<dbReference type="PANTHER" id="PTHR47501:SF5">
    <property type="entry name" value="HAT C-TERMINAL DIMERISATION DOMAIN-CONTAINING PROTEIN"/>
    <property type="match status" value="1"/>
</dbReference>
<evidence type="ECO:0008006" key="3">
    <source>
        <dbReference type="Google" id="ProtNLM"/>
    </source>
</evidence>
<dbReference type="PANTHER" id="PTHR47501">
    <property type="entry name" value="TRANSPOSASE-RELATED"/>
    <property type="match status" value="1"/>
</dbReference>
<name>A0A8H5LMI6_9AGAR</name>
<dbReference type="AlphaFoldDB" id="A0A8H5LMI6"/>